<dbReference type="PANTHER" id="PTHR43369:SF2">
    <property type="entry name" value="PHOSPHORIBOSYLGLYCINAMIDE FORMYLTRANSFERASE"/>
    <property type="match status" value="1"/>
</dbReference>
<dbReference type="GO" id="GO:0005829">
    <property type="term" value="C:cytosol"/>
    <property type="evidence" value="ECO:0007669"/>
    <property type="project" value="TreeGrafter"/>
</dbReference>
<dbReference type="Proteomes" id="UP000002012">
    <property type="component" value="Chromosome"/>
</dbReference>
<dbReference type="InterPro" id="IPR036477">
    <property type="entry name" value="Formyl_transf_N_sf"/>
</dbReference>
<dbReference type="HOGENOM" id="CLU_1395814_0_0_0"/>
<keyword evidence="3 6" id="KW-0808">Transferase</keyword>
<keyword evidence="7" id="KW-1185">Reference proteome</keyword>
<accession>D4H5U4</accession>
<proteinExistence type="predicted"/>
<gene>
    <name evidence="6" type="ordered locus">Dacet_2783</name>
</gene>
<dbReference type="InterPro" id="IPR002376">
    <property type="entry name" value="Formyl_transf_N"/>
</dbReference>
<dbReference type="EMBL" id="CP001968">
    <property type="protein sequence ID" value="ADD69535.1"/>
    <property type="molecule type" value="Genomic_DNA"/>
</dbReference>
<keyword evidence="4" id="KW-0658">Purine biosynthesis</keyword>
<dbReference type="InParanoid" id="D4H5U4"/>
<dbReference type="OrthoDB" id="9806170at2"/>
<dbReference type="RefSeq" id="WP_013012028.1">
    <property type="nucleotide sequence ID" value="NC_013943.1"/>
</dbReference>
<evidence type="ECO:0000256" key="4">
    <source>
        <dbReference type="ARBA" id="ARBA00022755"/>
    </source>
</evidence>
<dbReference type="PANTHER" id="PTHR43369">
    <property type="entry name" value="PHOSPHORIBOSYLGLYCINAMIDE FORMYLTRANSFERASE"/>
    <property type="match status" value="1"/>
</dbReference>
<dbReference type="EC" id="2.1.2.2" evidence="2"/>
<dbReference type="Gene3D" id="3.40.50.170">
    <property type="entry name" value="Formyl transferase, N-terminal domain"/>
    <property type="match status" value="1"/>
</dbReference>
<dbReference type="eggNOG" id="COG0299">
    <property type="taxonomic scope" value="Bacteria"/>
</dbReference>
<evidence type="ECO:0000256" key="2">
    <source>
        <dbReference type="ARBA" id="ARBA00012254"/>
    </source>
</evidence>
<protein>
    <recommendedName>
        <fullName evidence="2">phosphoribosylglycinamide formyltransferase 1</fullName>
        <ecNumber evidence="2">2.1.2.2</ecNumber>
    </recommendedName>
</protein>
<evidence type="ECO:0000256" key="3">
    <source>
        <dbReference type="ARBA" id="ARBA00022679"/>
    </source>
</evidence>
<dbReference type="GO" id="GO:0004644">
    <property type="term" value="F:phosphoribosylglycinamide formyltransferase activity"/>
    <property type="evidence" value="ECO:0007669"/>
    <property type="project" value="UniProtKB-EC"/>
</dbReference>
<dbReference type="GO" id="GO:0006189">
    <property type="term" value="P:'de novo' IMP biosynthetic process"/>
    <property type="evidence" value="ECO:0007669"/>
    <property type="project" value="TreeGrafter"/>
</dbReference>
<dbReference type="PaxDb" id="522772-Dacet_2783"/>
<sequence length="216" mass="24841">MKICFLASGGGGNFKFFKMAIEEKLIKNIELFLIADRECGSSDFAQNNDIYCKKINYRRSENKELLLELEKINPDIIVTNWHKIIDEEVVKKYYGKLINLHYSLLPAFDGLIGIEPIKQAYGKNCKYAGTTCHYVDEGVDSGKIISQALLKTDISIDDAIQEIFQKGCLILLNTLVNLSNEDIIEKSKNNKFEYSPNLLFNENLFDDFFWKRLSEL</sequence>
<comment type="pathway">
    <text evidence="1">Purine metabolism; IMP biosynthesis via de novo pathway; N(2)-formyl-N(1)-(5-phospho-D-ribosyl)glycinamide from N(1)-(5-phospho-D-ribosyl)glycinamide (10-formyl THF route): step 1/1.</text>
</comment>
<dbReference type="Pfam" id="PF00551">
    <property type="entry name" value="Formyl_trans_N"/>
    <property type="match status" value="1"/>
</dbReference>
<reference evidence="6 7" key="1">
    <citation type="journal article" date="2010" name="Stand. Genomic Sci.">
        <title>Complete genome sequence of Denitrovibrio acetiphilus type strain (N2460).</title>
        <authorList>
            <person name="Kiss H."/>
            <person name="Lang E."/>
            <person name="Lapidus A."/>
            <person name="Copeland A."/>
            <person name="Nolan M."/>
            <person name="Glavina Del Rio T."/>
            <person name="Chen F."/>
            <person name="Lucas S."/>
            <person name="Tice H."/>
            <person name="Cheng J.F."/>
            <person name="Han C."/>
            <person name="Goodwin L."/>
            <person name="Pitluck S."/>
            <person name="Liolios K."/>
            <person name="Pati A."/>
            <person name="Ivanova N."/>
            <person name="Mavromatis K."/>
            <person name="Chen A."/>
            <person name="Palaniappan K."/>
            <person name="Land M."/>
            <person name="Hauser L."/>
            <person name="Chang Y.J."/>
            <person name="Jeffries C.D."/>
            <person name="Detter J.C."/>
            <person name="Brettin T."/>
            <person name="Spring S."/>
            <person name="Rohde M."/>
            <person name="Goker M."/>
            <person name="Woyke T."/>
            <person name="Bristow J."/>
            <person name="Eisen J.A."/>
            <person name="Markowitz V."/>
            <person name="Hugenholtz P."/>
            <person name="Kyrpides N.C."/>
            <person name="Klenk H.P."/>
        </authorList>
    </citation>
    <scope>NUCLEOTIDE SEQUENCE [LARGE SCALE GENOMIC DNA]</scope>
    <source>
        <strain evidence="7">DSM 12809 / NBRC 114555 / N2460</strain>
    </source>
</reference>
<feature type="domain" description="Formyl transferase N-terminal" evidence="5">
    <location>
        <begin position="1"/>
        <end position="165"/>
    </location>
</feature>
<name>D4H5U4_DENA2</name>
<evidence type="ECO:0000256" key="1">
    <source>
        <dbReference type="ARBA" id="ARBA00005054"/>
    </source>
</evidence>
<evidence type="ECO:0000313" key="6">
    <source>
        <dbReference type="EMBL" id="ADD69535.1"/>
    </source>
</evidence>
<evidence type="ECO:0000313" key="7">
    <source>
        <dbReference type="Proteomes" id="UP000002012"/>
    </source>
</evidence>
<dbReference type="SUPFAM" id="SSF53328">
    <property type="entry name" value="Formyltransferase"/>
    <property type="match status" value="1"/>
</dbReference>
<evidence type="ECO:0000259" key="5">
    <source>
        <dbReference type="Pfam" id="PF00551"/>
    </source>
</evidence>
<dbReference type="STRING" id="522772.Dacet_2783"/>
<dbReference type="AlphaFoldDB" id="D4H5U4"/>
<organism evidence="6 7">
    <name type="scientific">Denitrovibrio acetiphilus (strain DSM 12809 / NBRC 114555 / N2460)</name>
    <dbReference type="NCBI Taxonomy" id="522772"/>
    <lineage>
        <taxon>Bacteria</taxon>
        <taxon>Pseudomonadati</taxon>
        <taxon>Deferribacterota</taxon>
        <taxon>Deferribacteres</taxon>
        <taxon>Deferribacterales</taxon>
        <taxon>Geovibrionaceae</taxon>
        <taxon>Denitrovibrio</taxon>
    </lineage>
</organism>
<dbReference type="KEGG" id="dap:Dacet_2783"/>